<accession>A0ACB8L7B6</accession>
<comment type="caution">
    <text evidence="1">The sequence shown here is derived from an EMBL/GenBank/DDBJ whole genome shotgun (WGS) entry which is preliminary data.</text>
</comment>
<gene>
    <name evidence="1" type="ORF">KPL71_011958</name>
</gene>
<evidence type="ECO:0000313" key="2">
    <source>
        <dbReference type="Proteomes" id="UP000829398"/>
    </source>
</evidence>
<evidence type="ECO:0000313" key="1">
    <source>
        <dbReference type="EMBL" id="KAH9769336.1"/>
    </source>
</evidence>
<reference evidence="2" key="1">
    <citation type="journal article" date="2023" name="Hortic. Res.">
        <title>A chromosome-level phased genome enabling allele-level studies in sweet orange: a case study on citrus Huanglongbing tolerance.</title>
        <authorList>
            <person name="Wu B."/>
            <person name="Yu Q."/>
            <person name="Deng Z."/>
            <person name="Duan Y."/>
            <person name="Luo F."/>
            <person name="Gmitter F. Jr."/>
        </authorList>
    </citation>
    <scope>NUCLEOTIDE SEQUENCE [LARGE SCALE GENOMIC DNA]</scope>
    <source>
        <strain evidence="2">cv. Valencia</strain>
    </source>
</reference>
<sequence length="279" mass="32520">MLENTATTGEHVWAPSASAFPSESREELDKNVIPLESNGDSDEFTNQLEYDKGIENYEKLVDKRKVEIPEIANKKAKKVKKRFILEMDAYDDEVVDQILCISALLIKDYYLKYICKQPSMNSMQIRNMWLKEVLEGNDNPCHKMFRTEKAVFFKLYANLEIDYGLKGSRRMGAGEILGMFLNTLGHGVGNKLAQEQFQHSSETISRYFSQALDDVCLMAIDIIKVEDPEFMEVLKEILRGLRYMPHFKMVCMFLPQYPQKIKYHILVEKEYNSKYNRCM</sequence>
<dbReference type="Proteomes" id="UP000829398">
    <property type="component" value="Chromosome 4"/>
</dbReference>
<keyword evidence="2" id="KW-1185">Reference proteome</keyword>
<name>A0ACB8L7B6_CITSI</name>
<protein>
    <submittedName>
        <fullName evidence="1">DDE Tnp4 domain-containing protein</fullName>
    </submittedName>
</protein>
<organism evidence="1 2">
    <name type="scientific">Citrus sinensis</name>
    <name type="common">Sweet orange</name>
    <name type="synonym">Citrus aurantium var. sinensis</name>
    <dbReference type="NCBI Taxonomy" id="2711"/>
    <lineage>
        <taxon>Eukaryota</taxon>
        <taxon>Viridiplantae</taxon>
        <taxon>Streptophyta</taxon>
        <taxon>Embryophyta</taxon>
        <taxon>Tracheophyta</taxon>
        <taxon>Spermatophyta</taxon>
        <taxon>Magnoliopsida</taxon>
        <taxon>eudicotyledons</taxon>
        <taxon>Gunneridae</taxon>
        <taxon>Pentapetalae</taxon>
        <taxon>rosids</taxon>
        <taxon>malvids</taxon>
        <taxon>Sapindales</taxon>
        <taxon>Rutaceae</taxon>
        <taxon>Aurantioideae</taxon>
        <taxon>Citrus</taxon>
    </lineage>
</organism>
<dbReference type="EMBL" id="CM039173">
    <property type="protein sequence ID" value="KAH9769336.1"/>
    <property type="molecule type" value="Genomic_DNA"/>
</dbReference>
<proteinExistence type="predicted"/>